<organism evidence="1 2">
    <name type="scientific">Rossellomorea marisflavi</name>
    <dbReference type="NCBI Taxonomy" id="189381"/>
    <lineage>
        <taxon>Bacteria</taxon>
        <taxon>Bacillati</taxon>
        <taxon>Bacillota</taxon>
        <taxon>Bacilli</taxon>
        <taxon>Bacillales</taxon>
        <taxon>Bacillaceae</taxon>
        <taxon>Rossellomorea</taxon>
    </lineage>
</organism>
<dbReference type="OrthoDB" id="2872863at2"/>
<dbReference type="EMBL" id="LQQY01000009">
    <property type="protein sequence ID" value="KZE51120.1"/>
    <property type="molecule type" value="Genomic_DNA"/>
</dbReference>
<accession>A0A0J5V615</accession>
<evidence type="ECO:0000313" key="1">
    <source>
        <dbReference type="EMBL" id="KZE51120.1"/>
    </source>
</evidence>
<dbReference type="RefSeq" id="WP_048005578.1">
    <property type="nucleotide sequence ID" value="NZ_CP047095.1"/>
</dbReference>
<name>A0A0J5V615_9BACI</name>
<reference evidence="2" key="1">
    <citation type="submission" date="2016-01" db="EMBL/GenBank/DDBJ databases">
        <title>Whole genome sequencing of Bhargavaea cecembensis T14.</title>
        <authorList>
            <person name="Hong K.W."/>
        </authorList>
    </citation>
    <scope>NUCLEOTIDE SEQUENCE [LARGE SCALE GENOMIC DNA]</scope>
    <source>
        <strain evidence="2">M19</strain>
    </source>
</reference>
<sequence>MNKTAIWATCTAIIMGLIVWTASRLVPFSYNEYSFFIGLGASILLFFFSSSGGVFSRAATMDASEAVWKVQKVEKSKVKVGGVFYGAVLYTVVSLVIMMAVYF</sequence>
<gene>
    <name evidence="1" type="ORF">AV649_17305</name>
</gene>
<protein>
    <submittedName>
        <fullName evidence="1">Uncharacterized protein</fullName>
    </submittedName>
</protein>
<dbReference type="AlphaFoldDB" id="A0A0J5V615"/>
<proteinExistence type="predicted"/>
<evidence type="ECO:0000313" key="2">
    <source>
        <dbReference type="Proteomes" id="UP000076510"/>
    </source>
</evidence>
<comment type="caution">
    <text evidence="1">The sequence shown here is derived from an EMBL/GenBank/DDBJ whole genome shotgun (WGS) entry which is preliminary data.</text>
</comment>
<dbReference type="Proteomes" id="UP000076510">
    <property type="component" value="Unassembled WGS sequence"/>
</dbReference>
<dbReference type="PATRIC" id="fig|189381.10.peg.1749"/>